<dbReference type="Proteomes" id="UP000799537">
    <property type="component" value="Unassembled WGS sequence"/>
</dbReference>
<protein>
    <submittedName>
        <fullName evidence="2">Uncharacterized protein</fullName>
    </submittedName>
</protein>
<dbReference type="RefSeq" id="XP_033663224.1">
    <property type="nucleotide sequence ID" value="XM_033808535.1"/>
</dbReference>
<evidence type="ECO:0000256" key="1">
    <source>
        <dbReference type="SAM" id="MobiDB-lite"/>
    </source>
</evidence>
<reference evidence="2" key="1">
    <citation type="journal article" date="2020" name="Stud. Mycol.">
        <title>101 Dothideomycetes genomes: a test case for predicting lifestyles and emergence of pathogens.</title>
        <authorList>
            <person name="Haridas S."/>
            <person name="Albert R."/>
            <person name="Binder M."/>
            <person name="Bloem J."/>
            <person name="Labutti K."/>
            <person name="Salamov A."/>
            <person name="Andreopoulos B."/>
            <person name="Baker S."/>
            <person name="Barry K."/>
            <person name="Bills G."/>
            <person name="Bluhm B."/>
            <person name="Cannon C."/>
            <person name="Castanera R."/>
            <person name="Culley D."/>
            <person name="Daum C."/>
            <person name="Ezra D."/>
            <person name="Gonzalez J."/>
            <person name="Henrissat B."/>
            <person name="Kuo A."/>
            <person name="Liang C."/>
            <person name="Lipzen A."/>
            <person name="Lutzoni F."/>
            <person name="Magnuson J."/>
            <person name="Mondo S."/>
            <person name="Nolan M."/>
            <person name="Ohm R."/>
            <person name="Pangilinan J."/>
            <person name="Park H.-J."/>
            <person name="Ramirez L."/>
            <person name="Alfaro M."/>
            <person name="Sun H."/>
            <person name="Tritt A."/>
            <person name="Yoshinaga Y."/>
            <person name="Zwiers L.-H."/>
            <person name="Turgeon B."/>
            <person name="Goodwin S."/>
            <person name="Spatafora J."/>
            <person name="Crous P."/>
            <person name="Grigoriev I."/>
        </authorList>
    </citation>
    <scope>NUCLEOTIDE SEQUENCE</scope>
    <source>
        <strain evidence="2">ATCC 36951</strain>
    </source>
</reference>
<gene>
    <name evidence="2" type="ORF">M409DRAFT_27339</name>
</gene>
<dbReference type="PANTHER" id="PTHR37490:SF3">
    <property type="entry name" value="DUF3431 DOMAIN CONTAINING PROTEIN"/>
    <property type="match status" value="1"/>
</dbReference>
<dbReference type="Pfam" id="PF11913">
    <property type="entry name" value="DUF3431"/>
    <property type="match status" value="1"/>
</dbReference>
<dbReference type="InterPro" id="IPR021838">
    <property type="entry name" value="DUF3431"/>
</dbReference>
<dbReference type="OrthoDB" id="426718at2759"/>
<evidence type="ECO:0000313" key="3">
    <source>
        <dbReference type="Proteomes" id="UP000799537"/>
    </source>
</evidence>
<accession>A0A6A6C5Q1</accession>
<dbReference type="GeneID" id="54561807"/>
<dbReference type="PANTHER" id="PTHR37490">
    <property type="entry name" value="EXPRESSED PROTEIN"/>
    <property type="match status" value="1"/>
</dbReference>
<sequence>MFRRFLPFILVGALSTLFLLSVFSGRQLSWRNIPQLIGLGEGYGPTVEQIASGENILPDLREGKTQPDEEEWRTFKEPKIENMSPYPQGKTKPAGSNYTKTLVVPRLKSEPVGWIEKELGDLIESKLLKTAVYTVDDRKAKLHPPKNKGHEVMVYLSFIIDNYEDLPDVSIFMHAHRFAWHNNEIMDTDAAQMVRHLSPERVTREGYMNLRCHWDPGCPDHIHPGETTRNSDKQEEVILGDCWSELFPFEPIPTVLAQPCCAQFAVSRETILRIPKMRYIFMRDWITRTELSDYLSGRIFEYTWQYIFSAAPIHCPSMSACYCDGYGLCFGTPENFDRWFETRFRLNEYKEDLRVWEEKADKIEQWRKDTKDGKFLEEAELFVPEYGKDVKLRNKIRELQADLDKSKKEAFERGKDPEQRAKESGREWKEGDGF</sequence>
<dbReference type="AlphaFoldDB" id="A0A6A6C5Q1"/>
<organism evidence="2 3">
    <name type="scientific">Zasmidium cellare ATCC 36951</name>
    <dbReference type="NCBI Taxonomy" id="1080233"/>
    <lineage>
        <taxon>Eukaryota</taxon>
        <taxon>Fungi</taxon>
        <taxon>Dikarya</taxon>
        <taxon>Ascomycota</taxon>
        <taxon>Pezizomycotina</taxon>
        <taxon>Dothideomycetes</taxon>
        <taxon>Dothideomycetidae</taxon>
        <taxon>Mycosphaerellales</taxon>
        <taxon>Mycosphaerellaceae</taxon>
        <taxon>Zasmidium</taxon>
    </lineage>
</organism>
<name>A0A6A6C5Q1_ZASCE</name>
<proteinExistence type="predicted"/>
<evidence type="ECO:0000313" key="2">
    <source>
        <dbReference type="EMBL" id="KAF2162335.1"/>
    </source>
</evidence>
<keyword evidence="3" id="KW-1185">Reference proteome</keyword>
<dbReference type="EMBL" id="ML993614">
    <property type="protein sequence ID" value="KAF2162335.1"/>
    <property type="molecule type" value="Genomic_DNA"/>
</dbReference>
<feature type="region of interest" description="Disordered" evidence="1">
    <location>
        <begin position="407"/>
        <end position="434"/>
    </location>
</feature>